<proteinExistence type="predicted"/>
<dbReference type="Gene3D" id="3.90.79.10">
    <property type="entry name" value="Nucleoside Triphosphate Pyrophosphohydrolase"/>
    <property type="match status" value="1"/>
</dbReference>
<dbReference type="Proteomes" id="UP001084650">
    <property type="component" value="Unassembled WGS sequence"/>
</dbReference>
<dbReference type="Pfam" id="PF00293">
    <property type="entry name" value="NUDIX"/>
    <property type="match status" value="1"/>
</dbReference>
<evidence type="ECO:0000313" key="4">
    <source>
        <dbReference type="Proteomes" id="UP001084650"/>
    </source>
</evidence>
<dbReference type="PROSITE" id="PS51462">
    <property type="entry name" value="NUDIX"/>
    <property type="match status" value="1"/>
</dbReference>
<evidence type="ECO:0000256" key="1">
    <source>
        <dbReference type="ARBA" id="ARBA00022801"/>
    </source>
</evidence>
<dbReference type="RefSeq" id="WP_268787343.1">
    <property type="nucleotide sequence ID" value="NZ_JAPQYE010000013.1"/>
</dbReference>
<name>A0ABT4HL40_MYCIR</name>
<sequence length="64" mass="6951">MSRIRVAAYVLRHRGSWQLLVFEQPAHPDAGLQIPAGGIRPQESLSAAVLREVGEETGLVCLSI</sequence>
<dbReference type="PROSITE" id="PS00893">
    <property type="entry name" value="NUDIX_BOX"/>
    <property type="match status" value="1"/>
</dbReference>
<evidence type="ECO:0000259" key="2">
    <source>
        <dbReference type="PROSITE" id="PS51462"/>
    </source>
</evidence>
<keyword evidence="4" id="KW-1185">Reference proteome</keyword>
<comment type="caution">
    <text evidence="3">The sequence shown here is derived from an EMBL/GenBank/DDBJ whole genome shotgun (WGS) entry which is preliminary data.</text>
</comment>
<gene>
    <name evidence="3" type="ORF">OY187_22945</name>
</gene>
<dbReference type="SUPFAM" id="SSF55811">
    <property type="entry name" value="Nudix"/>
    <property type="match status" value="1"/>
</dbReference>
<dbReference type="InterPro" id="IPR015797">
    <property type="entry name" value="NUDIX_hydrolase-like_dom_sf"/>
</dbReference>
<dbReference type="EMBL" id="JAPQYE010000013">
    <property type="protein sequence ID" value="MCZ0730915.1"/>
    <property type="molecule type" value="Genomic_DNA"/>
</dbReference>
<feature type="domain" description="Nudix hydrolase" evidence="2">
    <location>
        <begin position="2"/>
        <end position="64"/>
    </location>
</feature>
<keyword evidence="1" id="KW-0378">Hydrolase</keyword>
<dbReference type="InterPro" id="IPR020084">
    <property type="entry name" value="NUDIX_hydrolase_CS"/>
</dbReference>
<accession>A0ABT4HL40</accession>
<reference evidence="3" key="1">
    <citation type="submission" date="2022-12" db="EMBL/GenBank/DDBJ databases">
        <title>Whole genome sequence of Mycolicibacterium iranicum strain SBH312.</title>
        <authorList>
            <person name="Jani J."/>
            <person name="Arifin Mustapha Z."/>
            <person name="Ahmed K."/>
            <person name="Kai Ling C."/>
        </authorList>
    </citation>
    <scope>NUCLEOTIDE SEQUENCE</scope>
    <source>
        <strain evidence="3">SBH312</strain>
    </source>
</reference>
<protein>
    <submittedName>
        <fullName evidence="3">NUDIX domain-containing protein</fullName>
    </submittedName>
</protein>
<dbReference type="InterPro" id="IPR000086">
    <property type="entry name" value="NUDIX_hydrolase_dom"/>
</dbReference>
<evidence type="ECO:0000313" key="3">
    <source>
        <dbReference type="EMBL" id="MCZ0730915.1"/>
    </source>
</evidence>
<organism evidence="3 4">
    <name type="scientific">Mycolicibacterium iranicum</name>
    <name type="common">Mycobacterium iranicum</name>
    <dbReference type="NCBI Taxonomy" id="912594"/>
    <lineage>
        <taxon>Bacteria</taxon>
        <taxon>Bacillati</taxon>
        <taxon>Actinomycetota</taxon>
        <taxon>Actinomycetes</taxon>
        <taxon>Mycobacteriales</taxon>
        <taxon>Mycobacteriaceae</taxon>
        <taxon>Mycolicibacterium</taxon>
    </lineage>
</organism>